<feature type="compositionally biased region" description="Polar residues" evidence="6">
    <location>
        <begin position="229"/>
        <end position="240"/>
    </location>
</feature>
<sequence length="402" mass="44913">MLLSNLLSNYLPPPTDPEYANRLSLFDAYRDSIEVRYPPVCAQCQPAVEEEIRKRDQMARTSALGAFLKDSRGKGKQRQVSNSQKINKEKFERALVGWRIRGVLWAMTVGMSVISYLTVATEYRFASIPRSLAPIIPAIVAISLLWTAWDPTFATIQRHKLQGRSVRQRGKKEYNKPPPVHLLNSRSGSVRPASLSPPPVSQSSSRGVTPHVQAEPDLLASLTLSNQPVFPSSSGSTTNPIFGLPSLRQNHQQQQVPNGDTSNYDMDDMDEEEPERERDPNAMDWTPTSSPAKRNKGKHQNGSAAGNEGNSNSWLLRPQRFFAPEEPTGLETLFARTISLSDMDQPHSNGAGKNTRGRFGTRQPWYWGVVIGVAVVPLLAAIAYKIWEPKRGMWVPVEDEWD</sequence>
<comment type="subcellular location">
    <subcellularLocation>
        <location evidence="1">Nucleus inner membrane</location>
        <topology evidence="1">Multi-pass membrane protein</topology>
    </subcellularLocation>
</comment>
<evidence type="ECO:0000313" key="10">
    <source>
        <dbReference type="Proteomes" id="UP001212997"/>
    </source>
</evidence>
<feature type="compositionally biased region" description="Polar residues" evidence="6">
    <location>
        <begin position="247"/>
        <end position="264"/>
    </location>
</feature>
<reference evidence="9" key="1">
    <citation type="submission" date="2022-07" db="EMBL/GenBank/DDBJ databases">
        <title>Genome Sequence of Physisporinus lineatus.</title>
        <authorList>
            <person name="Buettner E."/>
        </authorList>
    </citation>
    <scope>NUCLEOTIDE SEQUENCE</scope>
    <source>
        <strain evidence="9">VT162</strain>
    </source>
</reference>
<dbReference type="Proteomes" id="UP001212997">
    <property type="component" value="Unassembled WGS sequence"/>
</dbReference>
<protein>
    <recommendedName>
        <fullName evidence="8">Ima1 N-terminal domain-containing protein</fullName>
    </recommendedName>
</protein>
<dbReference type="GO" id="GO:0005637">
    <property type="term" value="C:nuclear inner membrane"/>
    <property type="evidence" value="ECO:0007669"/>
    <property type="project" value="UniProtKB-SubCell"/>
</dbReference>
<comment type="caution">
    <text evidence="9">The sequence shown here is derived from an EMBL/GenBank/DDBJ whole genome shotgun (WGS) entry which is preliminary data.</text>
</comment>
<dbReference type="InterPro" id="IPR018617">
    <property type="entry name" value="Ima1_N"/>
</dbReference>
<evidence type="ECO:0000256" key="5">
    <source>
        <dbReference type="ARBA" id="ARBA00023242"/>
    </source>
</evidence>
<evidence type="ECO:0000256" key="6">
    <source>
        <dbReference type="SAM" id="MobiDB-lite"/>
    </source>
</evidence>
<evidence type="ECO:0000313" key="9">
    <source>
        <dbReference type="EMBL" id="KAJ3473826.1"/>
    </source>
</evidence>
<evidence type="ECO:0000256" key="1">
    <source>
        <dbReference type="ARBA" id="ARBA00004473"/>
    </source>
</evidence>
<organism evidence="9 10">
    <name type="scientific">Meripilus lineatus</name>
    <dbReference type="NCBI Taxonomy" id="2056292"/>
    <lineage>
        <taxon>Eukaryota</taxon>
        <taxon>Fungi</taxon>
        <taxon>Dikarya</taxon>
        <taxon>Basidiomycota</taxon>
        <taxon>Agaricomycotina</taxon>
        <taxon>Agaricomycetes</taxon>
        <taxon>Polyporales</taxon>
        <taxon>Meripilaceae</taxon>
        <taxon>Meripilus</taxon>
    </lineage>
</organism>
<evidence type="ECO:0000256" key="2">
    <source>
        <dbReference type="ARBA" id="ARBA00022692"/>
    </source>
</evidence>
<feature type="compositionally biased region" description="Basic residues" evidence="6">
    <location>
        <begin position="160"/>
        <end position="170"/>
    </location>
</feature>
<feature type="region of interest" description="Disordered" evidence="6">
    <location>
        <begin position="160"/>
        <end position="210"/>
    </location>
</feature>
<dbReference type="GO" id="GO:0044732">
    <property type="term" value="C:mitotic spindle pole body"/>
    <property type="evidence" value="ECO:0007669"/>
    <property type="project" value="TreeGrafter"/>
</dbReference>
<keyword evidence="4 7" id="KW-0472">Membrane</keyword>
<feature type="transmembrane region" description="Helical" evidence="7">
    <location>
        <begin position="131"/>
        <end position="149"/>
    </location>
</feature>
<dbReference type="GO" id="GO:0034992">
    <property type="term" value="C:microtubule organizing center attachment site"/>
    <property type="evidence" value="ECO:0007669"/>
    <property type="project" value="TreeGrafter"/>
</dbReference>
<name>A0AAD5UQI9_9APHY</name>
<keyword evidence="10" id="KW-1185">Reference proteome</keyword>
<feature type="transmembrane region" description="Helical" evidence="7">
    <location>
        <begin position="98"/>
        <end position="119"/>
    </location>
</feature>
<feature type="region of interest" description="Disordered" evidence="6">
    <location>
        <begin position="229"/>
        <end position="312"/>
    </location>
</feature>
<proteinExistence type="predicted"/>
<evidence type="ECO:0000259" key="8">
    <source>
        <dbReference type="Pfam" id="PF09779"/>
    </source>
</evidence>
<accession>A0AAD5UQI9</accession>
<dbReference type="PANTHER" id="PTHR28538:SF1">
    <property type="entry name" value="INTEGRAL INNER NUCLEAR MEMBRANE PROTEIN IMA1"/>
    <property type="match status" value="1"/>
</dbReference>
<dbReference type="PANTHER" id="PTHR28538">
    <property type="entry name" value="INTEGRAL INNER NUCLEAR MEMBRANE PROTEIN IMA1"/>
    <property type="match status" value="1"/>
</dbReference>
<keyword evidence="3 7" id="KW-1133">Transmembrane helix</keyword>
<feature type="domain" description="Ima1 N-terminal" evidence="8">
    <location>
        <begin position="2"/>
        <end position="48"/>
    </location>
</feature>
<gene>
    <name evidence="9" type="ORF">NLI96_g12805</name>
</gene>
<keyword evidence="2 7" id="KW-0812">Transmembrane</keyword>
<dbReference type="Pfam" id="PF09779">
    <property type="entry name" value="Ima1_N"/>
    <property type="match status" value="1"/>
</dbReference>
<dbReference type="GO" id="GO:0034506">
    <property type="term" value="C:chromosome, centromeric core domain"/>
    <property type="evidence" value="ECO:0007669"/>
    <property type="project" value="TreeGrafter"/>
</dbReference>
<keyword evidence="5" id="KW-0539">Nucleus</keyword>
<dbReference type="InterPro" id="IPR042321">
    <property type="entry name" value="Ima1"/>
</dbReference>
<evidence type="ECO:0000256" key="7">
    <source>
        <dbReference type="SAM" id="Phobius"/>
    </source>
</evidence>
<dbReference type="AlphaFoldDB" id="A0AAD5UQI9"/>
<feature type="compositionally biased region" description="Low complexity" evidence="6">
    <location>
        <begin position="301"/>
        <end position="312"/>
    </location>
</feature>
<evidence type="ECO:0000256" key="3">
    <source>
        <dbReference type="ARBA" id="ARBA00022989"/>
    </source>
</evidence>
<feature type="transmembrane region" description="Helical" evidence="7">
    <location>
        <begin position="365"/>
        <end position="387"/>
    </location>
</feature>
<dbReference type="EMBL" id="JANAWD010001243">
    <property type="protein sequence ID" value="KAJ3473826.1"/>
    <property type="molecule type" value="Genomic_DNA"/>
</dbReference>
<feature type="compositionally biased region" description="Acidic residues" evidence="6">
    <location>
        <begin position="265"/>
        <end position="274"/>
    </location>
</feature>
<evidence type="ECO:0000256" key="4">
    <source>
        <dbReference type="ARBA" id="ARBA00023136"/>
    </source>
</evidence>
<dbReference type="GO" id="GO:0071765">
    <property type="term" value="P:nuclear inner membrane organization"/>
    <property type="evidence" value="ECO:0007669"/>
    <property type="project" value="InterPro"/>
</dbReference>